<dbReference type="AlphaFoldDB" id="A0A327XA66"/>
<dbReference type="InterPro" id="IPR003594">
    <property type="entry name" value="HATPase_dom"/>
</dbReference>
<keyword evidence="3" id="KW-0597">Phosphoprotein</keyword>
<dbReference type="InterPro" id="IPR004358">
    <property type="entry name" value="Sig_transdc_His_kin-like_C"/>
</dbReference>
<dbReference type="FunFam" id="3.30.565.10:FF:000006">
    <property type="entry name" value="Sensor histidine kinase WalK"/>
    <property type="match status" value="1"/>
</dbReference>
<dbReference type="SUPFAM" id="SSF55874">
    <property type="entry name" value="ATPase domain of HSP90 chaperone/DNA topoisomerase II/histidine kinase"/>
    <property type="match status" value="1"/>
</dbReference>
<reference evidence="10 11" key="1">
    <citation type="submission" date="2018-06" db="EMBL/GenBank/DDBJ databases">
        <title>Genomic Encyclopedia of Archaeal and Bacterial Type Strains, Phase II (KMG-II): from individual species to whole genera.</title>
        <authorList>
            <person name="Goeker M."/>
        </authorList>
    </citation>
    <scope>NUCLEOTIDE SEQUENCE [LARGE SCALE GENOMIC DNA]</scope>
    <source>
        <strain evidence="10 11">DSM 21851</strain>
    </source>
</reference>
<sequence>MNTFNQSETAGSLGPTTAEDYRTLLESVAQAFWETDAQGKVVTDSPSGRAYTGQSLQEWLAGGWVAAIHPDDRPDALRQWQQAVAQHVPITTELRLQGPDGGWRWTNMRAAPILNSDGSVKKWLGINLDISDKKRTEASVQARLEEETAQRQFLQATLDSVPAIIQVFEAVRDEQNHIIDFTWVLNNRKAIEQNGDVIGKRLLQHHPDVLQTGLFESFVQVTETGLPMEQEQFYDQEQFNAWFHQSLVKMGDGFVMNTQEITARKQAEQEVFRLKDETAQRAEEAIRESEERYRTLLQNLPDYAIYRLDPSGFITEWTEGAQRMKGYTTQEAIGRYASLCYTPEELAAGELEKQLEEATQTGRAERESIRIRKNGEYFWVNEITTAIRDTHGQLTGFTKISRDISKRKRGQQLRRQLEERTRLAVEAAQMATWEWHLPTDKVYWNEQHFHLMGLPVKTGPQKSDTFLSHIHPDDRPWVTRELTQAIDEQNLFDAEFRLVRADAVTRWMNGYGRVTRERAGQPTQMSGVMFDITDRKLAEEKLRKSEERLQRAMSISTVGVIYFDLAGSIHGANEAFQRMSGYSLQALVNDPLRWNELTPPEFMDVTLNAREEYRTKGENTPYEKQSIRPDGSRWWGLFAGRRLSEDEYVEFVVDITESKQTQQALKEADQRKDEFLAMLAHELRNPMATLHNGLHILTLTAAEDDITRSTLAMMTRQTDHLVRLVDDLLDVSRISRGKIELRNERVNLVELVSHAAEAIDSLYQERNRRLYLQLPPSPIYLNGDPARLTQVVTNLLSNGVRYTKEQGQVWLTLELRDGASPGGPTFGPEAVLRVRDNGIGLAPDQLTAIFELFVQVDNSLARSQGGLGLGLTLVRRLAEMHDGRVEVQSEGLGKGCTFTVYLPTLRRNY</sequence>
<dbReference type="InterPro" id="IPR036097">
    <property type="entry name" value="HisK_dim/P_sf"/>
</dbReference>
<dbReference type="InterPro" id="IPR036890">
    <property type="entry name" value="HATPase_C_sf"/>
</dbReference>
<dbReference type="PANTHER" id="PTHR43304:SF1">
    <property type="entry name" value="PAC DOMAIN-CONTAINING PROTEIN"/>
    <property type="match status" value="1"/>
</dbReference>
<name>A0A327XA66_LARAB</name>
<evidence type="ECO:0000259" key="7">
    <source>
        <dbReference type="PROSITE" id="PS50109"/>
    </source>
</evidence>
<keyword evidence="6" id="KW-0175">Coiled coil</keyword>
<comment type="catalytic activity">
    <reaction evidence="1">
        <text>ATP + protein L-histidine = ADP + protein N-phospho-L-histidine.</text>
        <dbReference type="EC" id="2.7.13.3"/>
    </reaction>
</comment>
<dbReference type="InterPro" id="IPR052162">
    <property type="entry name" value="Sensor_kinase/Photoreceptor"/>
</dbReference>
<evidence type="ECO:0000313" key="10">
    <source>
        <dbReference type="EMBL" id="RAK02743.1"/>
    </source>
</evidence>
<dbReference type="InterPro" id="IPR001610">
    <property type="entry name" value="PAC"/>
</dbReference>
<dbReference type="SUPFAM" id="SSF47384">
    <property type="entry name" value="Homodimeric domain of signal transducing histidine kinase"/>
    <property type="match status" value="1"/>
</dbReference>
<dbReference type="InterPro" id="IPR005467">
    <property type="entry name" value="His_kinase_dom"/>
</dbReference>
<dbReference type="InterPro" id="IPR003661">
    <property type="entry name" value="HisK_dim/P_dom"/>
</dbReference>
<accession>A0A327XA66</accession>
<dbReference type="GO" id="GO:0000155">
    <property type="term" value="F:phosphorelay sensor kinase activity"/>
    <property type="evidence" value="ECO:0007669"/>
    <property type="project" value="InterPro"/>
</dbReference>
<dbReference type="SMART" id="SM00086">
    <property type="entry name" value="PAC"/>
    <property type="match status" value="4"/>
</dbReference>
<feature type="coiled-coil region" evidence="6">
    <location>
        <begin position="272"/>
        <end position="299"/>
    </location>
</feature>
<dbReference type="InterPro" id="IPR013655">
    <property type="entry name" value="PAS_fold_3"/>
</dbReference>
<comment type="caution">
    <text evidence="10">The sequence shown here is derived from an EMBL/GenBank/DDBJ whole genome shotgun (WGS) entry which is preliminary data.</text>
</comment>
<dbReference type="SMART" id="SM00387">
    <property type="entry name" value="HATPase_c"/>
    <property type="match status" value="1"/>
</dbReference>
<dbReference type="Gene3D" id="2.10.70.100">
    <property type="match status" value="1"/>
</dbReference>
<keyword evidence="4" id="KW-0808">Transferase</keyword>
<feature type="domain" description="Histidine kinase" evidence="7">
    <location>
        <begin position="678"/>
        <end position="906"/>
    </location>
</feature>
<evidence type="ECO:0000256" key="2">
    <source>
        <dbReference type="ARBA" id="ARBA00012438"/>
    </source>
</evidence>
<feature type="domain" description="PAC" evidence="9">
    <location>
        <begin position="492"/>
        <end position="544"/>
    </location>
</feature>
<dbReference type="SMART" id="SM00091">
    <property type="entry name" value="PAS"/>
    <property type="match status" value="4"/>
</dbReference>
<evidence type="ECO:0000313" key="11">
    <source>
        <dbReference type="Proteomes" id="UP000248790"/>
    </source>
</evidence>
<proteinExistence type="predicted"/>
<dbReference type="Gene3D" id="1.10.287.130">
    <property type="match status" value="1"/>
</dbReference>
<dbReference type="RefSeq" id="WP_111626915.1">
    <property type="nucleotide sequence ID" value="NZ_QLMC01000001.1"/>
</dbReference>
<dbReference type="Pfam" id="PF13188">
    <property type="entry name" value="PAS_8"/>
    <property type="match status" value="1"/>
</dbReference>
<dbReference type="SUPFAM" id="SSF55785">
    <property type="entry name" value="PYP-like sensor domain (PAS domain)"/>
    <property type="match status" value="4"/>
</dbReference>
<dbReference type="Proteomes" id="UP000248790">
    <property type="component" value="Unassembled WGS sequence"/>
</dbReference>
<evidence type="ECO:0000256" key="6">
    <source>
        <dbReference type="SAM" id="Coils"/>
    </source>
</evidence>
<dbReference type="PRINTS" id="PR00344">
    <property type="entry name" value="BCTRLSENSOR"/>
</dbReference>
<dbReference type="PANTHER" id="PTHR43304">
    <property type="entry name" value="PHYTOCHROME-LIKE PROTEIN CPH1"/>
    <property type="match status" value="1"/>
</dbReference>
<dbReference type="CDD" id="cd00082">
    <property type="entry name" value="HisKA"/>
    <property type="match status" value="1"/>
</dbReference>
<dbReference type="InterPro" id="IPR013767">
    <property type="entry name" value="PAS_fold"/>
</dbReference>
<dbReference type="PROSITE" id="PS50112">
    <property type="entry name" value="PAS"/>
    <property type="match status" value="4"/>
</dbReference>
<dbReference type="CDD" id="cd00130">
    <property type="entry name" value="PAS"/>
    <property type="match status" value="4"/>
</dbReference>
<protein>
    <recommendedName>
        <fullName evidence="2">histidine kinase</fullName>
        <ecNumber evidence="2">2.7.13.3</ecNumber>
    </recommendedName>
</protein>
<dbReference type="EMBL" id="QLMC01000001">
    <property type="protein sequence ID" value="RAK02743.1"/>
    <property type="molecule type" value="Genomic_DNA"/>
</dbReference>
<organism evidence="10 11">
    <name type="scientific">Larkinella arboricola</name>
    <dbReference type="NCBI Taxonomy" id="643671"/>
    <lineage>
        <taxon>Bacteria</taxon>
        <taxon>Pseudomonadati</taxon>
        <taxon>Bacteroidota</taxon>
        <taxon>Cytophagia</taxon>
        <taxon>Cytophagales</taxon>
        <taxon>Spirosomataceae</taxon>
        <taxon>Larkinella</taxon>
    </lineage>
</organism>
<dbReference type="Pfam" id="PF00512">
    <property type="entry name" value="HisKA"/>
    <property type="match status" value="1"/>
</dbReference>
<dbReference type="PROSITE" id="PS50109">
    <property type="entry name" value="HIS_KIN"/>
    <property type="match status" value="1"/>
</dbReference>
<feature type="domain" description="PAS" evidence="8">
    <location>
        <begin position="545"/>
        <end position="601"/>
    </location>
</feature>
<evidence type="ECO:0000259" key="8">
    <source>
        <dbReference type="PROSITE" id="PS50112"/>
    </source>
</evidence>
<dbReference type="InterPro" id="IPR035965">
    <property type="entry name" value="PAS-like_dom_sf"/>
</dbReference>
<dbReference type="InterPro" id="IPR000014">
    <property type="entry name" value="PAS"/>
</dbReference>
<evidence type="ECO:0000256" key="4">
    <source>
        <dbReference type="ARBA" id="ARBA00022679"/>
    </source>
</evidence>
<dbReference type="Gene3D" id="3.30.565.10">
    <property type="entry name" value="Histidine kinase-like ATPase, C-terminal domain"/>
    <property type="match status" value="1"/>
</dbReference>
<feature type="domain" description="PAC" evidence="9">
    <location>
        <begin position="90"/>
        <end position="142"/>
    </location>
</feature>
<evidence type="ECO:0000259" key="9">
    <source>
        <dbReference type="PROSITE" id="PS50113"/>
    </source>
</evidence>
<dbReference type="NCBIfam" id="TIGR00229">
    <property type="entry name" value="sensory_box"/>
    <property type="match status" value="4"/>
</dbReference>
<feature type="domain" description="PAS" evidence="8">
    <location>
        <begin position="289"/>
        <end position="335"/>
    </location>
</feature>
<feature type="domain" description="PAS" evidence="8">
    <location>
        <begin position="417"/>
        <end position="489"/>
    </location>
</feature>
<dbReference type="Pfam" id="PF08447">
    <property type="entry name" value="PAS_3"/>
    <property type="match status" value="2"/>
</dbReference>
<dbReference type="Pfam" id="PF02518">
    <property type="entry name" value="HATPase_c"/>
    <property type="match status" value="1"/>
</dbReference>
<dbReference type="Pfam" id="PF00989">
    <property type="entry name" value="PAS"/>
    <property type="match status" value="1"/>
</dbReference>
<dbReference type="SMART" id="SM00388">
    <property type="entry name" value="HisKA"/>
    <property type="match status" value="1"/>
</dbReference>
<feature type="domain" description="PAS" evidence="8">
    <location>
        <begin position="17"/>
        <end position="87"/>
    </location>
</feature>
<dbReference type="EC" id="2.7.13.3" evidence="2"/>
<keyword evidence="5" id="KW-0418">Kinase</keyword>
<dbReference type="Gene3D" id="3.30.450.20">
    <property type="entry name" value="PAS domain"/>
    <property type="match status" value="5"/>
</dbReference>
<dbReference type="PROSITE" id="PS50113">
    <property type="entry name" value="PAC"/>
    <property type="match status" value="3"/>
</dbReference>
<evidence type="ECO:0000256" key="5">
    <source>
        <dbReference type="ARBA" id="ARBA00022777"/>
    </source>
</evidence>
<evidence type="ECO:0000256" key="3">
    <source>
        <dbReference type="ARBA" id="ARBA00022553"/>
    </source>
</evidence>
<feature type="domain" description="PAC" evidence="9">
    <location>
        <begin position="364"/>
        <end position="416"/>
    </location>
</feature>
<evidence type="ECO:0000256" key="1">
    <source>
        <dbReference type="ARBA" id="ARBA00000085"/>
    </source>
</evidence>
<dbReference type="InterPro" id="IPR000700">
    <property type="entry name" value="PAS-assoc_C"/>
</dbReference>
<dbReference type="GO" id="GO:0006355">
    <property type="term" value="P:regulation of DNA-templated transcription"/>
    <property type="evidence" value="ECO:0007669"/>
    <property type="project" value="InterPro"/>
</dbReference>
<dbReference type="OrthoDB" id="9766459at2"/>
<gene>
    <name evidence="10" type="ORF">LX87_00863</name>
</gene>
<keyword evidence="11" id="KW-1185">Reference proteome</keyword>